<dbReference type="EMBL" id="CAJVPP010000888">
    <property type="protein sequence ID" value="CAG8519605.1"/>
    <property type="molecule type" value="Genomic_DNA"/>
</dbReference>
<reference evidence="2" key="1">
    <citation type="submission" date="2021-06" db="EMBL/GenBank/DDBJ databases">
        <authorList>
            <person name="Kallberg Y."/>
            <person name="Tangrot J."/>
            <person name="Rosling A."/>
        </authorList>
    </citation>
    <scope>NUCLEOTIDE SEQUENCE</scope>
    <source>
        <strain evidence="2">87-6 pot B 2015</strain>
    </source>
</reference>
<dbReference type="AlphaFoldDB" id="A0A9N9A6B5"/>
<protein>
    <submittedName>
        <fullName evidence="2">7452_t:CDS:1</fullName>
    </submittedName>
</protein>
<accession>A0A9N9A6B5</accession>
<evidence type="ECO:0000313" key="3">
    <source>
        <dbReference type="Proteomes" id="UP000789375"/>
    </source>
</evidence>
<proteinExistence type="predicted"/>
<comment type="caution">
    <text evidence="2">The sequence shown here is derived from an EMBL/GenBank/DDBJ whole genome shotgun (WGS) entry which is preliminary data.</text>
</comment>
<organism evidence="2 3">
    <name type="scientific">Funneliformis mosseae</name>
    <name type="common">Endomycorrhizal fungus</name>
    <name type="synonym">Glomus mosseae</name>
    <dbReference type="NCBI Taxonomy" id="27381"/>
    <lineage>
        <taxon>Eukaryota</taxon>
        <taxon>Fungi</taxon>
        <taxon>Fungi incertae sedis</taxon>
        <taxon>Mucoromycota</taxon>
        <taxon>Glomeromycotina</taxon>
        <taxon>Glomeromycetes</taxon>
        <taxon>Glomerales</taxon>
        <taxon>Glomeraceae</taxon>
        <taxon>Funneliformis</taxon>
    </lineage>
</organism>
<evidence type="ECO:0000313" key="2">
    <source>
        <dbReference type="EMBL" id="CAG8519605.1"/>
    </source>
</evidence>
<evidence type="ECO:0000256" key="1">
    <source>
        <dbReference type="SAM" id="MobiDB-lite"/>
    </source>
</evidence>
<keyword evidence="3" id="KW-1185">Reference proteome</keyword>
<dbReference type="Proteomes" id="UP000789375">
    <property type="component" value="Unassembled WGS sequence"/>
</dbReference>
<feature type="compositionally biased region" description="Low complexity" evidence="1">
    <location>
        <begin position="26"/>
        <end position="42"/>
    </location>
</feature>
<gene>
    <name evidence="2" type="ORF">FMOSSE_LOCUS4962</name>
</gene>
<feature type="region of interest" description="Disordered" evidence="1">
    <location>
        <begin position="1"/>
        <end position="44"/>
    </location>
</feature>
<name>A0A9N9A6B5_FUNMO</name>
<feature type="compositionally biased region" description="Polar residues" evidence="1">
    <location>
        <begin position="7"/>
        <end position="24"/>
    </location>
</feature>
<sequence length="153" mass="17685">MTFHYSRPTSVYTQNSTQSLSASRPHSAYAQSSHQQTQSSTALRPHSVVGCEGFSSLQPQSFRVIRRRQQRKNSRNNVLNPTLDNFYNILRRTEADLNVKSSAKNWLNEYESYRRQVINAEKSCVENIRPVSCYNVSPPPPKKIENPRFSMQF</sequence>